<sequence length="113" mass="12948">MLRLRFTYNTIVYTALVLASIWLTHTGSFGLAVIGSLALLYIAIFPVGSAILADREARTKAWPIIGVFFLIFFVFQLVMTVIGATIPFVYWIVLLLVYCITIFVFWRLDHRQQ</sequence>
<feature type="transmembrane region" description="Helical" evidence="1">
    <location>
        <begin position="64"/>
        <end position="82"/>
    </location>
</feature>
<keyword evidence="1" id="KW-0472">Membrane</keyword>
<comment type="caution">
    <text evidence="2">The sequence shown here is derived from an EMBL/GenBank/DDBJ whole genome shotgun (WGS) entry which is preliminary data.</text>
</comment>
<keyword evidence="1" id="KW-0812">Transmembrane</keyword>
<evidence type="ECO:0000256" key="1">
    <source>
        <dbReference type="SAM" id="Phobius"/>
    </source>
</evidence>
<feature type="transmembrane region" description="Helical" evidence="1">
    <location>
        <begin position="29"/>
        <end position="52"/>
    </location>
</feature>
<gene>
    <name evidence="2" type="ORF">FD19_GL001871</name>
</gene>
<evidence type="ECO:0000313" key="3">
    <source>
        <dbReference type="Proteomes" id="UP000051789"/>
    </source>
</evidence>
<dbReference type="Proteomes" id="UP000051789">
    <property type="component" value="Unassembled WGS sequence"/>
</dbReference>
<dbReference type="EMBL" id="AYZK01000008">
    <property type="protein sequence ID" value="KRM86558.1"/>
    <property type="molecule type" value="Genomic_DNA"/>
</dbReference>
<dbReference type="PATRIC" id="fig|1423810.4.peg.1918"/>
<organism evidence="2 3">
    <name type="scientific">Lacticaseibacillus thailandensis DSM 22698 = JCM 13996</name>
    <dbReference type="NCBI Taxonomy" id="1423810"/>
    <lineage>
        <taxon>Bacteria</taxon>
        <taxon>Bacillati</taxon>
        <taxon>Bacillota</taxon>
        <taxon>Bacilli</taxon>
        <taxon>Lactobacillales</taxon>
        <taxon>Lactobacillaceae</taxon>
        <taxon>Lacticaseibacillus</taxon>
    </lineage>
</organism>
<proteinExistence type="predicted"/>
<dbReference type="OrthoDB" id="9955380at2"/>
<name>A0A0R2C4N1_9LACO</name>
<feature type="transmembrane region" description="Helical" evidence="1">
    <location>
        <begin position="7"/>
        <end position="23"/>
    </location>
</feature>
<keyword evidence="1" id="KW-1133">Transmembrane helix</keyword>
<feature type="transmembrane region" description="Helical" evidence="1">
    <location>
        <begin position="88"/>
        <end position="108"/>
    </location>
</feature>
<dbReference type="AlphaFoldDB" id="A0A0R2C4N1"/>
<keyword evidence="3" id="KW-1185">Reference proteome</keyword>
<reference evidence="2 3" key="1">
    <citation type="journal article" date="2015" name="Genome Announc.">
        <title>Expanding the biotechnology potential of lactobacilli through comparative genomics of 213 strains and associated genera.</title>
        <authorList>
            <person name="Sun Z."/>
            <person name="Harris H.M."/>
            <person name="McCann A."/>
            <person name="Guo C."/>
            <person name="Argimon S."/>
            <person name="Zhang W."/>
            <person name="Yang X."/>
            <person name="Jeffery I.B."/>
            <person name="Cooney J.C."/>
            <person name="Kagawa T.F."/>
            <person name="Liu W."/>
            <person name="Song Y."/>
            <person name="Salvetti E."/>
            <person name="Wrobel A."/>
            <person name="Rasinkangas P."/>
            <person name="Parkhill J."/>
            <person name="Rea M.C."/>
            <person name="O'Sullivan O."/>
            <person name="Ritari J."/>
            <person name="Douillard F.P."/>
            <person name="Paul Ross R."/>
            <person name="Yang R."/>
            <person name="Briner A.E."/>
            <person name="Felis G.E."/>
            <person name="de Vos W.M."/>
            <person name="Barrangou R."/>
            <person name="Klaenhammer T.R."/>
            <person name="Caufield P.W."/>
            <person name="Cui Y."/>
            <person name="Zhang H."/>
            <person name="O'Toole P.W."/>
        </authorList>
    </citation>
    <scope>NUCLEOTIDE SEQUENCE [LARGE SCALE GENOMIC DNA]</scope>
    <source>
        <strain evidence="2 3">DSM 22698</strain>
    </source>
</reference>
<dbReference type="RefSeq" id="WP_054750846.1">
    <property type="nucleotide sequence ID" value="NZ_AYZK01000008.1"/>
</dbReference>
<accession>A0A0R2C4N1</accession>
<protein>
    <submittedName>
        <fullName evidence="2">Uncharacterized protein</fullName>
    </submittedName>
</protein>
<evidence type="ECO:0000313" key="2">
    <source>
        <dbReference type="EMBL" id="KRM86558.1"/>
    </source>
</evidence>